<reference evidence="2 3" key="1">
    <citation type="submission" date="2016-02" db="EMBL/GenBank/DDBJ databases">
        <title>Genome analysis of coral dinoflagellate symbionts highlights evolutionary adaptations to a symbiotic lifestyle.</title>
        <authorList>
            <person name="Aranda M."/>
            <person name="Li Y."/>
            <person name="Liew Y.J."/>
            <person name="Baumgarten S."/>
            <person name="Simakov O."/>
            <person name="Wilson M."/>
            <person name="Piel J."/>
            <person name="Ashoor H."/>
            <person name="Bougouffa S."/>
            <person name="Bajic V.B."/>
            <person name="Ryu T."/>
            <person name="Ravasi T."/>
            <person name="Bayer T."/>
            <person name="Micklem G."/>
            <person name="Kim H."/>
            <person name="Bhak J."/>
            <person name="Lajeunesse T.C."/>
            <person name="Voolstra C.R."/>
        </authorList>
    </citation>
    <scope>NUCLEOTIDE SEQUENCE [LARGE SCALE GENOMIC DNA]</scope>
    <source>
        <strain evidence="2 3">CCMP2467</strain>
    </source>
</reference>
<feature type="region of interest" description="Disordered" evidence="1">
    <location>
        <begin position="48"/>
        <end position="73"/>
    </location>
</feature>
<evidence type="ECO:0000313" key="2">
    <source>
        <dbReference type="EMBL" id="OLP92442.1"/>
    </source>
</evidence>
<proteinExistence type="predicted"/>
<organism evidence="2 3">
    <name type="scientific">Symbiodinium microadriaticum</name>
    <name type="common">Dinoflagellate</name>
    <name type="synonym">Zooxanthella microadriatica</name>
    <dbReference type="NCBI Taxonomy" id="2951"/>
    <lineage>
        <taxon>Eukaryota</taxon>
        <taxon>Sar</taxon>
        <taxon>Alveolata</taxon>
        <taxon>Dinophyceae</taxon>
        <taxon>Suessiales</taxon>
        <taxon>Symbiodiniaceae</taxon>
        <taxon>Symbiodinium</taxon>
    </lineage>
</organism>
<protein>
    <submittedName>
        <fullName evidence="2">Uncharacterized protein</fullName>
    </submittedName>
</protein>
<gene>
    <name evidence="2" type="ORF">AK812_SmicGene25755</name>
</gene>
<dbReference type="OrthoDB" id="10370527at2759"/>
<feature type="region of interest" description="Disordered" evidence="1">
    <location>
        <begin position="681"/>
        <end position="716"/>
    </location>
</feature>
<dbReference type="EMBL" id="LSRX01000622">
    <property type="protein sequence ID" value="OLP92442.1"/>
    <property type="molecule type" value="Genomic_DNA"/>
</dbReference>
<sequence>MTLLSTNLSARMGEGRGDGVDTDLSARMVEGGDLDLFYSEVRLATPAPPAGPVGTAVFGEDDESDEEEDDEDDWKYCQQLRHSMPPDLRGSLLQGSLSQVEGTPHGKEGEKETHGGNPKPKAAMLALVVLALIGATAAVPCEPGPYGISLACLARVGYCTAPELLATMEDEIVRLRAQVALGYSANSAVAQTLSSQILAPEEKNGLHGFQLIWDIEGTTPLRLYEWVLNAFGFLPKSDAADAACLPDVEVVKQLGEQIAEEMELVWAPMGSYVPKTGQASIRWRRYVGARTVKEFYERGGLHIDLLWDLQRGYARLGHTISYDHVFDNVDEAFLKHFKVGYGLSQCDAAWTVRLAPRVLGAFAALFEVDASELVTSMDAFILSESIPKKVPEPWLHKDQRTEDSRAIREIFRSRKALLGWKSEEEKGLPSLKALGFNTKVMCKFAEVFCSRCSCVKSPPIAWIRKEVKQFATLMSLEQTPQQLHMDCWGLKKLFSTAIRRWGVPIGCRKDPGVDAFYKVVLRHWQHLLPDLAKVPKVVLIDLSEMTEASPNAKRVKREIIEIVKIEDDDEENEEEQFKKLPETSLTLDEINEKIEYLRACCDDGYGVLVDEDSGKAPVKEQVETQLVEAGELDAAAERVKKEEEAREGQEIPVVSRVGQFQQREYGKQDMPESDYAALATAPEDRSKPAPSTPKTGTSIHVPSTKKDHETAKKLLRSEKLYGSDETRRYLFEDPILDKDDNADARSFSTTDEEKQREVLLDTVRQARLASWGEDPMMTKFTVLPLPS</sequence>
<feature type="region of interest" description="Disordered" evidence="1">
    <location>
        <begin position="731"/>
        <end position="754"/>
    </location>
</feature>
<feature type="compositionally biased region" description="Basic and acidic residues" evidence="1">
    <location>
        <begin position="731"/>
        <end position="743"/>
    </location>
</feature>
<evidence type="ECO:0000313" key="3">
    <source>
        <dbReference type="Proteomes" id="UP000186817"/>
    </source>
</evidence>
<feature type="compositionally biased region" description="Basic and acidic residues" evidence="1">
    <location>
        <begin position="104"/>
        <end position="114"/>
    </location>
</feature>
<feature type="compositionally biased region" description="Basic and acidic residues" evidence="1">
    <location>
        <begin position="704"/>
        <end position="716"/>
    </location>
</feature>
<accession>A0A1Q9DB62</accession>
<evidence type="ECO:0000256" key="1">
    <source>
        <dbReference type="SAM" id="MobiDB-lite"/>
    </source>
</evidence>
<keyword evidence="3" id="KW-1185">Reference proteome</keyword>
<feature type="region of interest" description="Disordered" evidence="1">
    <location>
        <begin position="97"/>
        <end position="118"/>
    </location>
</feature>
<comment type="caution">
    <text evidence="2">The sequence shown here is derived from an EMBL/GenBank/DDBJ whole genome shotgun (WGS) entry which is preliminary data.</text>
</comment>
<name>A0A1Q9DB62_SYMMI</name>
<dbReference type="Proteomes" id="UP000186817">
    <property type="component" value="Unassembled WGS sequence"/>
</dbReference>
<feature type="compositionally biased region" description="Acidic residues" evidence="1">
    <location>
        <begin position="59"/>
        <end position="73"/>
    </location>
</feature>
<dbReference type="AlphaFoldDB" id="A0A1Q9DB62"/>
<feature type="compositionally biased region" description="Polar residues" evidence="1">
    <location>
        <begin position="692"/>
        <end position="701"/>
    </location>
</feature>